<dbReference type="InterPro" id="IPR037459">
    <property type="entry name" value="RhgT-like"/>
</dbReference>
<dbReference type="InterPro" id="IPR036514">
    <property type="entry name" value="SGNH_hydro_sf"/>
</dbReference>
<comment type="caution">
    <text evidence="5">The sequence shown here is derived from an EMBL/GenBank/DDBJ whole genome shotgun (WGS) entry which is preliminary data.</text>
</comment>
<dbReference type="RefSeq" id="WP_379045471.1">
    <property type="nucleotide sequence ID" value="NZ_JBHSKW010000055.1"/>
</dbReference>
<dbReference type="SUPFAM" id="SSF52266">
    <property type="entry name" value="SGNH hydrolase"/>
    <property type="match status" value="1"/>
</dbReference>
<gene>
    <name evidence="5" type="ORF">ACFSSE_10860</name>
</gene>
<feature type="signal peptide" evidence="3">
    <location>
        <begin position="1"/>
        <end position="18"/>
    </location>
</feature>
<keyword evidence="3" id="KW-0732">Signal</keyword>
<dbReference type="CDD" id="cd01821">
    <property type="entry name" value="Rhamnogalacturan_acetylesterase_like"/>
    <property type="match status" value="1"/>
</dbReference>
<dbReference type="Proteomes" id="UP001597546">
    <property type="component" value="Unassembled WGS sequence"/>
</dbReference>
<dbReference type="EMBL" id="JBHULV010000036">
    <property type="protein sequence ID" value="MFD2732203.1"/>
    <property type="molecule type" value="Genomic_DNA"/>
</dbReference>
<dbReference type="PANTHER" id="PTHR43695:SF1">
    <property type="entry name" value="RHAMNOGALACTURONAN ACETYLESTERASE"/>
    <property type="match status" value="1"/>
</dbReference>
<keyword evidence="2" id="KW-0378">Hydrolase</keyword>
<name>A0ABW5TTS5_9SPHI</name>
<evidence type="ECO:0000313" key="6">
    <source>
        <dbReference type="Proteomes" id="UP001597546"/>
    </source>
</evidence>
<evidence type="ECO:0000256" key="2">
    <source>
        <dbReference type="ARBA" id="ARBA00022801"/>
    </source>
</evidence>
<dbReference type="Gene3D" id="3.40.50.1110">
    <property type="entry name" value="SGNH hydrolase"/>
    <property type="match status" value="1"/>
</dbReference>
<dbReference type="PANTHER" id="PTHR43695">
    <property type="entry name" value="PUTATIVE (AFU_ORTHOLOGUE AFUA_2G17250)-RELATED"/>
    <property type="match status" value="1"/>
</dbReference>
<dbReference type="InterPro" id="IPR013830">
    <property type="entry name" value="SGNH_hydro"/>
</dbReference>
<accession>A0ABW5TTS5</accession>
<feature type="domain" description="SGNH hydrolase-type esterase" evidence="4">
    <location>
        <begin position="29"/>
        <end position="228"/>
    </location>
</feature>
<dbReference type="Pfam" id="PF13472">
    <property type="entry name" value="Lipase_GDSL_2"/>
    <property type="match status" value="1"/>
</dbReference>
<protein>
    <submittedName>
        <fullName evidence="5">Rhamnogalacturonan acetylesterase</fullName>
    </submittedName>
</protein>
<feature type="chain" id="PRO_5045222622" evidence="3">
    <location>
        <begin position="19"/>
        <end position="254"/>
    </location>
</feature>
<evidence type="ECO:0000256" key="1">
    <source>
        <dbReference type="ARBA" id="ARBA00008668"/>
    </source>
</evidence>
<proteinExistence type="inferred from homology"/>
<organism evidence="5 6">
    <name type="scientific">Pedobacter alpinus</name>
    <dbReference type="NCBI Taxonomy" id="1590643"/>
    <lineage>
        <taxon>Bacteria</taxon>
        <taxon>Pseudomonadati</taxon>
        <taxon>Bacteroidota</taxon>
        <taxon>Sphingobacteriia</taxon>
        <taxon>Sphingobacteriales</taxon>
        <taxon>Sphingobacteriaceae</taxon>
        <taxon>Pedobacter</taxon>
    </lineage>
</organism>
<keyword evidence="6" id="KW-1185">Reference proteome</keyword>
<evidence type="ECO:0000313" key="5">
    <source>
        <dbReference type="EMBL" id="MFD2732203.1"/>
    </source>
</evidence>
<evidence type="ECO:0000256" key="3">
    <source>
        <dbReference type="SAM" id="SignalP"/>
    </source>
</evidence>
<sequence length="254" mass="28589">MKKSYLYLFAIVITACVALKPANKPTLYLIGDSTVRNSNKDMWGWGSLLPDLFDTTKISIQNNAMAGRSTRTFIKEKRWVKVLSMLKPGDYVMMQFGHNEGSKPDTSRNGYRGVLRGIGKDSVNLNWKDGSVETVYTYGQYLRKFVDEARAKGATPIILSMIPRNDWKDGKVILADKDFGLWAQQIAEEKNVTFINLNKITADKYNAMGPEKVKPFFPNEHTHTNKDGAKMNAESVVDGLKLSKEKKLKKALNG</sequence>
<evidence type="ECO:0000259" key="4">
    <source>
        <dbReference type="Pfam" id="PF13472"/>
    </source>
</evidence>
<reference evidence="6" key="1">
    <citation type="journal article" date="2019" name="Int. J. Syst. Evol. Microbiol.">
        <title>The Global Catalogue of Microorganisms (GCM) 10K type strain sequencing project: providing services to taxonomists for standard genome sequencing and annotation.</title>
        <authorList>
            <consortium name="The Broad Institute Genomics Platform"/>
            <consortium name="The Broad Institute Genome Sequencing Center for Infectious Disease"/>
            <person name="Wu L."/>
            <person name="Ma J."/>
        </authorList>
    </citation>
    <scope>NUCLEOTIDE SEQUENCE [LARGE SCALE GENOMIC DNA]</scope>
    <source>
        <strain evidence="6">KCTC 42456</strain>
    </source>
</reference>
<comment type="similarity">
    <text evidence="1">Belongs to the 'GDSL' lipolytic enzyme family.</text>
</comment>
<dbReference type="PROSITE" id="PS51257">
    <property type="entry name" value="PROKAR_LIPOPROTEIN"/>
    <property type="match status" value="1"/>
</dbReference>